<evidence type="ECO:0000256" key="1">
    <source>
        <dbReference type="ARBA" id="ARBA00005750"/>
    </source>
</evidence>
<dbReference type="OrthoDB" id="9788539at2"/>
<dbReference type="GO" id="GO:0030145">
    <property type="term" value="F:manganese ion binding"/>
    <property type="evidence" value="ECO:0007669"/>
    <property type="project" value="InterPro"/>
</dbReference>
<evidence type="ECO:0000256" key="3">
    <source>
        <dbReference type="ARBA" id="ARBA00022801"/>
    </source>
</evidence>
<proteinExistence type="inferred from homology"/>
<evidence type="ECO:0000256" key="4">
    <source>
        <dbReference type="ARBA" id="ARBA00051722"/>
    </source>
</evidence>
<keyword evidence="6" id="KW-1185">Reference proteome</keyword>
<dbReference type="InterPro" id="IPR016667">
    <property type="entry name" value="Caps_polysacc_synth_CpsB/CapC"/>
</dbReference>
<dbReference type="AlphaFoldDB" id="A0A556N079"/>
<dbReference type="EC" id="3.1.3.48" evidence="2"/>
<organism evidence="5 6">
    <name type="scientific">Fluviicola chungangensis</name>
    <dbReference type="NCBI Taxonomy" id="2597671"/>
    <lineage>
        <taxon>Bacteria</taxon>
        <taxon>Pseudomonadati</taxon>
        <taxon>Bacteroidota</taxon>
        <taxon>Flavobacteriia</taxon>
        <taxon>Flavobacteriales</taxon>
        <taxon>Crocinitomicaceae</taxon>
        <taxon>Fluviicola</taxon>
    </lineage>
</organism>
<dbReference type="EMBL" id="VLPL01000003">
    <property type="protein sequence ID" value="TSJ45590.1"/>
    <property type="molecule type" value="Genomic_DNA"/>
</dbReference>
<reference evidence="5 6" key="1">
    <citation type="submission" date="2019-07" db="EMBL/GenBank/DDBJ databases">
        <authorList>
            <person name="Huq M.A."/>
        </authorList>
    </citation>
    <scope>NUCLEOTIDE SEQUENCE [LARGE SCALE GENOMIC DNA]</scope>
    <source>
        <strain evidence="5 6">MAH-3</strain>
    </source>
</reference>
<gene>
    <name evidence="5" type="ORF">FO442_07505</name>
</gene>
<dbReference type="RefSeq" id="WP_144332546.1">
    <property type="nucleotide sequence ID" value="NZ_VLPL01000003.1"/>
</dbReference>
<name>A0A556N079_9FLAO</name>
<dbReference type="Gene3D" id="3.20.20.140">
    <property type="entry name" value="Metal-dependent hydrolases"/>
    <property type="match status" value="1"/>
</dbReference>
<sequence>MGLFDMFNRQKKEAVDLGGTLLVDIHSHLLPGIDDGAPTMDHTIGMLRKFEELGYQKLIFTPHILSGVYDNTSEIILQKLDEVRYVSRELGLNLVLEASAEYYFDETLFERVRQKDLLPFHGNHILFEFSFRNQPSQIEDIVFSLKSAGYQPVLAHFERYMYFHPSIEVALSLRERGCYIQVNLNSFTGHYGPDVKNQAIRLLKAGLIDILGSDCHRIQHLELLESSLKESVFHQLLELKVKNPLFL</sequence>
<evidence type="ECO:0000313" key="5">
    <source>
        <dbReference type="EMBL" id="TSJ45590.1"/>
    </source>
</evidence>
<accession>A0A556N079</accession>
<comment type="similarity">
    <text evidence="1">Belongs to the metallo-dependent hydrolases superfamily. CpsB/CapC family.</text>
</comment>
<dbReference type="InterPro" id="IPR016195">
    <property type="entry name" value="Pol/histidinol_Pase-like"/>
</dbReference>
<evidence type="ECO:0000313" key="6">
    <source>
        <dbReference type="Proteomes" id="UP000316008"/>
    </source>
</evidence>
<comment type="caution">
    <text evidence="5">The sequence shown here is derived from an EMBL/GenBank/DDBJ whole genome shotgun (WGS) entry which is preliminary data.</text>
</comment>
<dbReference type="PIRSF" id="PIRSF016557">
    <property type="entry name" value="Caps_synth_CpsB"/>
    <property type="match status" value="1"/>
</dbReference>
<dbReference type="GO" id="GO:0004725">
    <property type="term" value="F:protein tyrosine phosphatase activity"/>
    <property type="evidence" value="ECO:0007669"/>
    <property type="project" value="UniProtKB-EC"/>
</dbReference>
<dbReference type="Proteomes" id="UP000316008">
    <property type="component" value="Unassembled WGS sequence"/>
</dbReference>
<keyword evidence="3" id="KW-0378">Hydrolase</keyword>
<evidence type="ECO:0000256" key="2">
    <source>
        <dbReference type="ARBA" id="ARBA00013064"/>
    </source>
</evidence>
<dbReference type="PANTHER" id="PTHR39181">
    <property type="entry name" value="TYROSINE-PROTEIN PHOSPHATASE YWQE"/>
    <property type="match status" value="1"/>
</dbReference>
<protein>
    <recommendedName>
        <fullName evidence="2">protein-tyrosine-phosphatase</fullName>
        <ecNumber evidence="2">3.1.3.48</ecNumber>
    </recommendedName>
</protein>
<dbReference type="SUPFAM" id="SSF89550">
    <property type="entry name" value="PHP domain-like"/>
    <property type="match status" value="1"/>
</dbReference>
<dbReference type="PANTHER" id="PTHR39181:SF1">
    <property type="entry name" value="TYROSINE-PROTEIN PHOSPHATASE YWQE"/>
    <property type="match status" value="1"/>
</dbReference>
<dbReference type="Pfam" id="PF19567">
    <property type="entry name" value="CpsB_CapC"/>
    <property type="match status" value="1"/>
</dbReference>
<comment type="catalytic activity">
    <reaction evidence="4">
        <text>O-phospho-L-tyrosyl-[protein] + H2O = L-tyrosyl-[protein] + phosphate</text>
        <dbReference type="Rhea" id="RHEA:10684"/>
        <dbReference type="Rhea" id="RHEA-COMP:10136"/>
        <dbReference type="Rhea" id="RHEA-COMP:20101"/>
        <dbReference type="ChEBI" id="CHEBI:15377"/>
        <dbReference type="ChEBI" id="CHEBI:43474"/>
        <dbReference type="ChEBI" id="CHEBI:46858"/>
        <dbReference type="ChEBI" id="CHEBI:61978"/>
        <dbReference type="EC" id="3.1.3.48"/>
    </reaction>
</comment>